<sequence>MSECIISETGIYTNCGRGSLSGQASTESFTNGSYNLSFFGPNAEEIGGKMSLDGNNYGLAGTRGEIQK</sequence>
<gene>
    <name evidence="2" type="ORF">FLK62_10805</name>
</gene>
<evidence type="ECO:0000313" key="2">
    <source>
        <dbReference type="EMBL" id="QKY73657.1"/>
    </source>
</evidence>
<dbReference type="SUPFAM" id="SSF56925">
    <property type="entry name" value="OMPA-like"/>
    <property type="match status" value="1"/>
</dbReference>
<dbReference type="GeneID" id="66618122"/>
<dbReference type="Gene3D" id="2.40.160.90">
    <property type="match status" value="1"/>
</dbReference>
<accession>A0A6I5WN37</accession>
<reference evidence="2 3" key="1">
    <citation type="submission" date="2019-06" db="EMBL/GenBank/DDBJ databases">
        <title>Complete genome sequence of Haemophilus parasuis HPS412.</title>
        <authorList>
            <person name="Yang S."/>
            <person name="Huang C."/>
        </authorList>
    </citation>
    <scope>NUCLEOTIDE SEQUENCE [LARGE SCALE GENOMIC DNA]</scope>
    <source>
        <strain evidence="2 3">HPS412</strain>
    </source>
</reference>
<evidence type="ECO:0000313" key="3">
    <source>
        <dbReference type="Proteomes" id="UP000509790"/>
    </source>
</evidence>
<proteinExistence type="predicted"/>
<evidence type="ECO:0000259" key="1">
    <source>
        <dbReference type="Pfam" id="PF08794"/>
    </source>
</evidence>
<dbReference type="Proteomes" id="UP000509790">
    <property type="component" value="Chromosome"/>
</dbReference>
<dbReference type="AlphaFoldDB" id="A0A6I5WN37"/>
<protein>
    <recommendedName>
        <fullName evidence="1">Factor H binding protein-like C-terminal domain-containing protein</fullName>
    </recommendedName>
</protein>
<dbReference type="RefSeq" id="WP_131266089.1">
    <property type="nucleotide sequence ID" value="NZ_CP009237.1"/>
</dbReference>
<dbReference type="EMBL" id="CP041334">
    <property type="protein sequence ID" value="QKY73657.1"/>
    <property type="molecule type" value="Genomic_DNA"/>
</dbReference>
<dbReference type="InterPro" id="IPR014902">
    <property type="entry name" value="FHBP-like_C"/>
</dbReference>
<feature type="domain" description="Factor H binding protein-like C-terminal" evidence="1">
    <location>
        <begin position="17"/>
        <end position="49"/>
    </location>
</feature>
<dbReference type="Pfam" id="PF08794">
    <property type="entry name" value="FHBP_C"/>
    <property type="match status" value="1"/>
</dbReference>
<dbReference type="InterPro" id="IPR011250">
    <property type="entry name" value="OMP/PagP_B-barrel"/>
</dbReference>
<name>A0A6I5WN37_GLAPU</name>
<organism evidence="2 3">
    <name type="scientific">Glaesserella parasuis</name>
    <name type="common">Haemophilus parasuis</name>
    <dbReference type="NCBI Taxonomy" id="738"/>
    <lineage>
        <taxon>Bacteria</taxon>
        <taxon>Pseudomonadati</taxon>
        <taxon>Pseudomonadota</taxon>
        <taxon>Gammaproteobacteria</taxon>
        <taxon>Pasteurellales</taxon>
        <taxon>Pasteurellaceae</taxon>
        <taxon>Glaesserella</taxon>
    </lineage>
</organism>